<dbReference type="Pfam" id="PF00072">
    <property type="entry name" value="Response_reg"/>
    <property type="match status" value="1"/>
</dbReference>
<evidence type="ECO:0000313" key="12">
    <source>
        <dbReference type="EMBL" id="AMO69310.1"/>
    </source>
</evidence>
<evidence type="ECO:0000256" key="4">
    <source>
        <dbReference type="ARBA" id="ARBA00022679"/>
    </source>
</evidence>
<dbReference type="SUPFAM" id="SSF55073">
    <property type="entry name" value="Nucleotide cyclase"/>
    <property type="match status" value="1"/>
</dbReference>
<keyword evidence="4" id="KW-0808">Transferase</keyword>
<feature type="domain" description="Guanylate cyclase" evidence="11">
    <location>
        <begin position="337"/>
        <end position="469"/>
    </location>
</feature>
<dbReference type="GO" id="GO:0004673">
    <property type="term" value="F:protein histidine kinase activity"/>
    <property type="evidence" value="ECO:0007669"/>
    <property type="project" value="UniProtKB-EC"/>
</dbReference>
<evidence type="ECO:0000256" key="8">
    <source>
        <dbReference type="ARBA" id="ARBA00023012"/>
    </source>
</evidence>
<dbReference type="EC" id="2.7.13.3" evidence="2"/>
<reference evidence="12 13" key="1">
    <citation type="submission" date="2015-12" db="EMBL/GenBank/DDBJ databases">
        <authorList>
            <person name="Shamseldin A."/>
            <person name="Moawad H."/>
            <person name="Abd El-Rahim W.M."/>
            <person name="Sadowsky M.J."/>
        </authorList>
    </citation>
    <scope>NUCLEOTIDE SEQUENCE [LARGE SCALE GENOMIC DNA]</scope>
    <source>
        <strain evidence="12 13">SM2</strain>
    </source>
</reference>
<dbReference type="SMART" id="SM00448">
    <property type="entry name" value="REC"/>
    <property type="match status" value="1"/>
</dbReference>
<organism evidence="12 13">
    <name type="scientific">Zhongshania aliphaticivorans</name>
    <dbReference type="NCBI Taxonomy" id="1470434"/>
    <lineage>
        <taxon>Bacteria</taxon>
        <taxon>Pseudomonadati</taxon>
        <taxon>Pseudomonadota</taxon>
        <taxon>Gammaproteobacteria</taxon>
        <taxon>Cellvibrionales</taxon>
        <taxon>Spongiibacteraceae</taxon>
        <taxon>Zhongshania</taxon>
    </lineage>
</organism>
<dbReference type="PROSITE" id="PS50110">
    <property type="entry name" value="RESPONSE_REGULATORY"/>
    <property type="match status" value="1"/>
</dbReference>
<comment type="catalytic activity">
    <reaction evidence="1">
        <text>ATP + protein L-histidine = ADP + protein N-phospho-L-histidine.</text>
        <dbReference type="EC" id="2.7.13.3"/>
    </reaction>
</comment>
<dbReference type="InterPro" id="IPR050697">
    <property type="entry name" value="Adenylyl/Guanylyl_Cyclase_3/4"/>
</dbReference>
<dbReference type="GO" id="GO:0005524">
    <property type="term" value="F:ATP binding"/>
    <property type="evidence" value="ECO:0007669"/>
    <property type="project" value="UniProtKB-KW"/>
</dbReference>
<keyword evidence="8" id="KW-0902">Two-component regulatory system</keyword>
<dbReference type="PANTHER" id="PTHR43081">
    <property type="entry name" value="ADENYLATE CYCLASE, TERMINAL-DIFFERENTIATION SPECIFIC-RELATED"/>
    <property type="match status" value="1"/>
</dbReference>
<dbReference type="GO" id="GO:0009190">
    <property type="term" value="P:cyclic nucleotide biosynthetic process"/>
    <property type="evidence" value="ECO:0007669"/>
    <property type="project" value="InterPro"/>
</dbReference>
<dbReference type="PANTHER" id="PTHR43081:SF1">
    <property type="entry name" value="ADENYLATE CYCLASE, TERMINAL-DIFFERENTIATION SPECIFIC"/>
    <property type="match status" value="1"/>
</dbReference>
<dbReference type="Gene3D" id="3.40.50.2300">
    <property type="match status" value="1"/>
</dbReference>
<evidence type="ECO:0000259" key="11">
    <source>
        <dbReference type="PROSITE" id="PS50125"/>
    </source>
</evidence>
<evidence type="ECO:0000256" key="2">
    <source>
        <dbReference type="ARBA" id="ARBA00012438"/>
    </source>
</evidence>
<dbReference type="KEGG" id="zal:AZF00_13780"/>
<dbReference type="InterPro" id="IPR001054">
    <property type="entry name" value="A/G_cyclase"/>
</dbReference>
<dbReference type="InterPro" id="IPR029787">
    <property type="entry name" value="Nucleotide_cyclase"/>
</dbReference>
<keyword evidence="5" id="KW-0547">Nucleotide-binding</keyword>
<dbReference type="PROSITE" id="PS50125">
    <property type="entry name" value="GUANYLATE_CYCLASE_2"/>
    <property type="match status" value="1"/>
</dbReference>
<sequence length="625" mass="68015">MTLDDKERIFKAYLDDKRQSLQAPLASVAAYTESLLELPAIAGDGALLADAQRIARAAAEILDVLQVVSTLSVTSQTEISRLRHDLRNAIGLVDGYSEMLMEDCDAAEAQAFLSQIRHQSRLFQERLDGFSLQATESAKADPIAAMFQSFKRGIIRDDKDHLTGSILVVDDNDSSRDLLAHQLQRQDHMVIEAASGERCLEVMRSANPDLVLLDLVMPDMNGYEVLQVIRSDEALRRIPVIVVSGMQDEEGAVRCIDAGASDYLLKPVNATLLRARIGALLEAKRWQDREREYLAELEKSQRFIRKVFGRYLSDEIVQRLLDDNNGLSMGGERRTVTILMADIRGFSAISEQLAPEQCVQLLNNYLGVMTEIIQRYRGTVDEFVGDGILAIFGAPVSDKDDCDRALACALAMQLAIKEVNARNRADNLPEIAIGIGLNTGDVVAGNIGSELRSKYGVVGHNVNLTGRIESCTVGGQILASPATVAAASVEVLTGKGVAVDLKGMVEPLELAEILGVGLPYDLLLESVQCQWQAVQPPIALKLSLMAAKQVADQGLTGLLVAVAGEQLRLQSTEPLALLADVRVEGLTESCYAKITDKQDDIYTLTVTSATVALRDELSKLPTLTS</sequence>
<evidence type="ECO:0000256" key="9">
    <source>
        <dbReference type="PROSITE-ProRule" id="PRU00169"/>
    </source>
</evidence>
<evidence type="ECO:0000256" key="3">
    <source>
        <dbReference type="ARBA" id="ARBA00022553"/>
    </source>
</evidence>
<dbReference type="SUPFAM" id="SSF52172">
    <property type="entry name" value="CheY-like"/>
    <property type="match status" value="1"/>
</dbReference>
<keyword evidence="3 9" id="KW-0597">Phosphoprotein</keyword>
<evidence type="ECO:0000313" key="13">
    <source>
        <dbReference type="Proteomes" id="UP000074119"/>
    </source>
</evidence>
<evidence type="ECO:0000259" key="10">
    <source>
        <dbReference type="PROSITE" id="PS50110"/>
    </source>
</evidence>
<dbReference type="FunFam" id="3.40.50.2300:FF:000121">
    <property type="entry name" value="Sensor histidine kinase RcsC"/>
    <property type="match status" value="1"/>
</dbReference>
<dbReference type="Gene3D" id="3.30.70.1230">
    <property type="entry name" value="Nucleotide cyclase"/>
    <property type="match status" value="1"/>
</dbReference>
<dbReference type="GO" id="GO:0000160">
    <property type="term" value="P:phosphorelay signal transduction system"/>
    <property type="evidence" value="ECO:0007669"/>
    <property type="project" value="UniProtKB-KW"/>
</dbReference>
<feature type="modified residue" description="4-aspartylphosphate" evidence="9">
    <location>
        <position position="214"/>
    </location>
</feature>
<evidence type="ECO:0000256" key="6">
    <source>
        <dbReference type="ARBA" id="ARBA00022777"/>
    </source>
</evidence>
<dbReference type="GO" id="GO:0004016">
    <property type="term" value="F:adenylate cyclase activity"/>
    <property type="evidence" value="ECO:0007669"/>
    <property type="project" value="UniProtKB-ARBA"/>
</dbReference>
<name>A0A127M7X0_9GAMM</name>
<accession>A0A127M7X0</accession>
<evidence type="ECO:0000256" key="7">
    <source>
        <dbReference type="ARBA" id="ARBA00022840"/>
    </source>
</evidence>
<dbReference type="AlphaFoldDB" id="A0A127M7X0"/>
<evidence type="ECO:0000256" key="5">
    <source>
        <dbReference type="ARBA" id="ARBA00022741"/>
    </source>
</evidence>
<proteinExistence type="predicted"/>
<evidence type="ECO:0000256" key="1">
    <source>
        <dbReference type="ARBA" id="ARBA00000085"/>
    </source>
</evidence>
<dbReference type="STRING" id="1470434.AZF00_13780"/>
<dbReference type="InterPro" id="IPR011006">
    <property type="entry name" value="CheY-like_superfamily"/>
</dbReference>
<dbReference type="Proteomes" id="UP000074119">
    <property type="component" value="Chromosome"/>
</dbReference>
<protein>
    <recommendedName>
        <fullName evidence="2">histidine kinase</fullName>
        <ecNumber evidence="2">2.7.13.3</ecNumber>
    </recommendedName>
</protein>
<dbReference type="SMART" id="SM00044">
    <property type="entry name" value="CYCc"/>
    <property type="match status" value="1"/>
</dbReference>
<keyword evidence="6" id="KW-0418">Kinase</keyword>
<dbReference type="InterPro" id="IPR001789">
    <property type="entry name" value="Sig_transdc_resp-reg_receiver"/>
</dbReference>
<dbReference type="CDD" id="cd07302">
    <property type="entry name" value="CHD"/>
    <property type="match status" value="1"/>
</dbReference>
<dbReference type="EMBL" id="CP014544">
    <property type="protein sequence ID" value="AMO69310.1"/>
    <property type="molecule type" value="Genomic_DNA"/>
</dbReference>
<keyword evidence="7" id="KW-0067">ATP-binding</keyword>
<feature type="domain" description="Response regulatory" evidence="10">
    <location>
        <begin position="165"/>
        <end position="281"/>
    </location>
</feature>
<dbReference type="RefSeq" id="WP_062384071.1">
    <property type="nucleotide sequence ID" value="NZ_CP014544.1"/>
</dbReference>
<gene>
    <name evidence="12" type="ORF">AZF00_13780</name>
</gene>
<dbReference type="Pfam" id="PF00211">
    <property type="entry name" value="Guanylate_cyc"/>
    <property type="match status" value="1"/>
</dbReference>